<dbReference type="EMBL" id="OU015584">
    <property type="protein sequence ID" value="CAG5086506.1"/>
    <property type="molecule type" value="Genomic_DNA"/>
</dbReference>
<keyword evidence="1" id="KW-0472">Membrane</keyword>
<accession>A0A916JQ35</accession>
<evidence type="ECO:0000313" key="3">
    <source>
        <dbReference type="Proteomes" id="UP000683507"/>
    </source>
</evidence>
<keyword evidence="3" id="KW-1185">Reference proteome</keyword>
<gene>
    <name evidence="2" type="ORF">CRYO30217_03149</name>
</gene>
<name>A0A916JQ35_9FLAO</name>
<keyword evidence="1" id="KW-1133">Transmembrane helix</keyword>
<protein>
    <recommendedName>
        <fullName evidence="4">DUF4190 domain-containing protein</fullName>
    </recommendedName>
</protein>
<dbReference type="AlphaFoldDB" id="A0A916JQ35"/>
<dbReference type="RefSeq" id="WP_258543337.1">
    <property type="nucleotide sequence ID" value="NZ_OU015584.1"/>
</dbReference>
<evidence type="ECO:0000313" key="2">
    <source>
        <dbReference type="EMBL" id="CAG5086506.1"/>
    </source>
</evidence>
<organism evidence="2 3">
    <name type="scientific">Parvicella tangerina</name>
    <dbReference type="NCBI Taxonomy" id="2829795"/>
    <lineage>
        <taxon>Bacteria</taxon>
        <taxon>Pseudomonadati</taxon>
        <taxon>Bacteroidota</taxon>
        <taxon>Flavobacteriia</taxon>
        <taxon>Flavobacteriales</taxon>
        <taxon>Parvicellaceae</taxon>
        <taxon>Parvicella</taxon>
    </lineage>
</organism>
<keyword evidence="1" id="KW-0812">Transmembrane</keyword>
<feature type="transmembrane region" description="Helical" evidence="1">
    <location>
        <begin position="225"/>
        <end position="246"/>
    </location>
</feature>
<proteinExistence type="predicted"/>
<feature type="transmembrane region" description="Helical" evidence="1">
    <location>
        <begin position="187"/>
        <end position="213"/>
    </location>
</feature>
<dbReference type="Proteomes" id="UP000683507">
    <property type="component" value="Chromosome"/>
</dbReference>
<sequence>MKAFITLLLLCLLAASCSIEKRHYNKGFYVKRQTIVNVPSNDAQSKVVSSKTLSKHKLVKNETPKAEEDALVISQKTEATNESPSTEIKPNLDTTACDKVIFRDGHKETCIVKEVTPTEIRYKKCGFEEGPLYTVKVPEVSAILYRNGTKEFYGNYVETTPYEGSEEYINGYTTWANDPREIEIFSVLSVVFATVFFIPGLSIVFGVIGLRMFNKEPGRYKGKGFAYVGIGLGAAWILLVLVMLLLI</sequence>
<reference evidence="2" key="1">
    <citation type="submission" date="2021-04" db="EMBL/GenBank/DDBJ databases">
        <authorList>
            <person name="Rodrigo-Torres L."/>
            <person name="Arahal R. D."/>
            <person name="Lucena T."/>
        </authorList>
    </citation>
    <scope>NUCLEOTIDE SEQUENCE</scope>
    <source>
        <strain evidence="2">AS29M-1</strain>
    </source>
</reference>
<dbReference type="PROSITE" id="PS51257">
    <property type="entry name" value="PROKAR_LIPOPROTEIN"/>
    <property type="match status" value="1"/>
</dbReference>
<dbReference type="KEGG" id="ptan:CRYO30217_03149"/>
<evidence type="ECO:0000256" key="1">
    <source>
        <dbReference type="SAM" id="Phobius"/>
    </source>
</evidence>
<evidence type="ECO:0008006" key="4">
    <source>
        <dbReference type="Google" id="ProtNLM"/>
    </source>
</evidence>